<dbReference type="OrthoDB" id="1249695at2"/>
<keyword evidence="3" id="KW-1185">Reference proteome</keyword>
<dbReference type="Proteomes" id="UP000185839">
    <property type="component" value="Unassembled WGS sequence"/>
</dbReference>
<keyword evidence="1" id="KW-1133">Transmembrane helix</keyword>
<reference evidence="3" key="1">
    <citation type="submission" date="2017-01" db="EMBL/GenBank/DDBJ databases">
        <authorList>
            <person name="Varghese N."/>
            <person name="Submissions S."/>
        </authorList>
    </citation>
    <scope>NUCLEOTIDE SEQUENCE [LARGE SCALE GENOMIC DNA]</scope>
    <source>
        <strain evidence="3">DSM 23145</strain>
    </source>
</reference>
<dbReference type="AlphaFoldDB" id="A0A1N7JC56"/>
<evidence type="ECO:0000256" key="1">
    <source>
        <dbReference type="SAM" id="Phobius"/>
    </source>
</evidence>
<feature type="transmembrane region" description="Helical" evidence="1">
    <location>
        <begin position="158"/>
        <end position="182"/>
    </location>
</feature>
<accession>A0A1N7JC56</accession>
<dbReference type="RefSeq" id="WP_076384815.1">
    <property type="nucleotide sequence ID" value="NZ_FTOI01000001.1"/>
</dbReference>
<gene>
    <name evidence="2" type="ORF">SAMN05421789_101400</name>
</gene>
<proteinExistence type="predicted"/>
<organism evidence="2 3">
    <name type="scientific">Kaistella chaponensis</name>
    <dbReference type="NCBI Taxonomy" id="713588"/>
    <lineage>
        <taxon>Bacteria</taxon>
        <taxon>Pseudomonadati</taxon>
        <taxon>Bacteroidota</taxon>
        <taxon>Flavobacteriia</taxon>
        <taxon>Flavobacteriales</taxon>
        <taxon>Weeksellaceae</taxon>
        <taxon>Chryseobacterium group</taxon>
        <taxon>Kaistella</taxon>
    </lineage>
</organism>
<keyword evidence="1" id="KW-0812">Transmembrane</keyword>
<name>A0A1N7JC56_9FLAO</name>
<sequence>MHTENNEYSQFVNYLNSKLGFNFLPLNSTNLEVPKEFEDLDAMQILLQLNHKATEIFFLSQYISEQNKAVNSFLKDAKELNIENKETINSINDFNKLHIESLANHSVGFFNNLKAQRIELSDCTIEKLDQIGEFTKSIVETHELKVPKMMKFVEKIQYWIAGTFLFLVLLVAFVTNMSYNWYKTSVRTKEEVRSDILAEIVNSKQKIYSIDYVSELQENTTVIQSWLKRNEQSNEVEKFIQFKEGYNANKK</sequence>
<dbReference type="STRING" id="713588.SAMN05421789_101400"/>
<evidence type="ECO:0000313" key="2">
    <source>
        <dbReference type="EMBL" id="SIS46866.1"/>
    </source>
</evidence>
<evidence type="ECO:0000313" key="3">
    <source>
        <dbReference type="Proteomes" id="UP000185839"/>
    </source>
</evidence>
<keyword evidence="1" id="KW-0472">Membrane</keyword>
<dbReference type="EMBL" id="FTOI01000001">
    <property type="protein sequence ID" value="SIS46866.1"/>
    <property type="molecule type" value="Genomic_DNA"/>
</dbReference>
<protein>
    <submittedName>
        <fullName evidence="2">Uncharacterized protein</fullName>
    </submittedName>
</protein>